<proteinExistence type="predicted"/>
<gene>
    <name evidence="1" type="ORF">DYBT9275_00276</name>
</gene>
<name>A0A916J940_9BACT</name>
<sequence>MIIRKAGINKLLKILLQGGYAFINTKDFLKYLFINSLPGHNFIRCTKFVNFFQFKK</sequence>
<dbReference type="AlphaFoldDB" id="A0A916J940"/>
<comment type="caution">
    <text evidence="1">The sequence shown here is derived from an EMBL/GenBank/DDBJ whole genome shotgun (WGS) entry which is preliminary data.</text>
</comment>
<dbReference type="EMBL" id="CAJRAF010000001">
    <property type="protein sequence ID" value="CAG4989364.1"/>
    <property type="molecule type" value="Genomic_DNA"/>
</dbReference>
<protein>
    <submittedName>
        <fullName evidence="1">Uncharacterized protein</fullName>
    </submittedName>
</protein>
<accession>A0A916J940</accession>
<evidence type="ECO:0000313" key="1">
    <source>
        <dbReference type="EMBL" id="CAG4989364.1"/>
    </source>
</evidence>
<evidence type="ECO:0000313" key="2">
    <source>
        <dbReference type="Proteomes" id="UP000680038"/>
    </source>
</evidence>
<dbReference type="Proteomes" id="UP000680038">
    <property type="component" value="Unassembled WGS sequence"/>
</dbReference>
<organism evidence="1 2">
    <name type="scientific">Dyadobacter helix</name>
    <dbReference type="NCBI Taxonomy" id="2822344"/>
    <lineage>
        <taxon>Bacteria</taxon>
        <taxon>Pseudomonadati</taxon>
        <taxon>Bacteroidota</taxon>
        <taxon>Cytophagia</taxon>
        <taxon>Cytophagales</taxon>
        <taxon>Spirosomataceae</taxon>
        <taxon>Dyadobacter</taxon>
    </lineage>
</organism>
<reference evidence="1" key="1">
    <citation type="submission" date="2021-04" db="EMBL/GenBank/DDBJ databases">
        <authorList>
            <person name="Rodrigo-Torres L."/>
            <person name="Arahal R. D."/>
            <person name="Lucena T."/>
        </authorList>
    </citation>
    <scope>NUCLEOTIDE SEQUENCE</scope>
    <source>
        <strain evidence="1">CECT 9275</strain>
    </source>
</reference>
<keyword evidence="2" id="KW-1185">Reference proteome</keyword>